<reference evidence="8" key="2">
    <citation type="journal article" date="2010" name="PLoS Genet.">
        <title>Structure, function, and evolution of the Thiomonas spp. genome.</title>
        <authorList>
            <person name="Arsene-Ploetze F."/>
            <person name="Koechler S."/>
            <person name="Marchal M."/>
            <person name="Coppee J.Y."/>
            <person name="Chandler M."/>
            <person name="Bonnefoy V."/>
            <person name="Brochier-Armanet C."/>
            <person name="Barakat M."/>
            <person name="Barbe V."/>
            <person name="Battaglia-Brunet F."/>
            <person name="Bruneel O."/>
            <person name="Bryan C.G."/>
            <person name="Cleiss-Arnold J."/>
            <person name="Cruveiller S."/>
            <person name="Erhardt M."/>
            <person name="Heinrich-Salmeron A."/>
            <person name="Hommais F."/>
            <person name="Joulian C."/>
            <person name="Krin E."/>
            <person name="Lieutaud A."/>
            <person name="Lievremont D."/>
            <person name="Michel C."/>
            <person name="Muller D."/>
            <person name="Ortet P."/>
            <person name="Proux C."/>
            <person name="Siguier P."/>
            <person name="Roche D."/>
            <person name="Rouy Z."/>
            <person name="Salvignol G."/>
            <person name="Slyemi D."/>
            <person name="Talla E."/>
            <person name="Weiss S."/>
            <person name="Weissenbach J."/>
            <person name="Medigue C."/>
            <person name="Bertin P.N."/>
        </authorList>
    </citation>
    <scope>NUCLEOTIDE SEQUENCE [LARGE SCALE GENOMIC DNA]</scope>
    <source>
        <strain evidence="8">DSM 22701 / CIP 110005 / 3As</strain>
    </source>
</reference>
<protein>
    <submittedName>
        <fullName evidence="6">Uncharacterized protein</fullName>
    </submittedName>
</protein>
<organism evidence="6 8">
    <name type="scientific">Thiomonas arsenitoxydans (strain DSM 22701 / CIP 110005 / 3As)</name>
    <dbReference type="NCBI Taxonomy" id="426114"/>
    <lineage>
        <taxon>Bacteria</taxon>
        <taxon>Pseudomonadati</taxon>
        <taxon>Pseudomonadota</taxon>
        <taxon>Betaproteobacteria</taxon>
        <taxon>Burkholderiales</taxon>
        <taxon>Thiomonas</taxon>
    </lineage>
</organism>
<feature type="transmembrane region" description="Helical" evidence="5">
    <location>
        <begin position="55"/>
        <end position="73"/>
    </location>
</feature>
<dbReference type="Proteomes" id="UP000078599">
    <property type="component" value="Unassembled WGS sequence"/>
</dbReference>
<dbReference type="RefSeq" id="WP_013104627.1">
    <property type="nucleotide sequence ID" value="NC_014145.1"/>
</dbReference>
<feature type="transmembrane region" description="Helical" evidence="5">
    <location>
        <begin position="79"/>
        <end position="100"/>
    </location>
</feature>
<keyword evidence="3 5" id="KW-1133">Transmembrane helix</keyword>
<keyword evidence="4 5" id="KW-0472">Membrane</keyword>
<dbReference type="Proteomes" id="UP000002372">
    <property type="component" value="Chromosome"/>
</dbReference>
<dbReference type="Pfam" id="PF01027">
    <property type="entry name" value="Bax1-I"/>
    <property type="match status" value="1"/>
</dbReference>
<evidence type="ECO:0000313" key="7">
    <source>
        <dbReference type="EMBL" id="CQR30107.1"/>
    </source>
</evidence>
<dbReference type="InterPro" id="IPR006214">
    <property type="entry name" value="Bax_inhibitor_1-related"/>
</dbReference>
<evidence type="ECO:0000256" key="4">
    <source>
        <dbReference type="ARBA" id="ARBA00023136"/>
    </source>
</evidence>
<dbReference type="AlphaFoldDB" id="D6CRL2"/>
<accession>D6CRL2</accession>
<dbReference type="EMBL" id="FP475956">
    <property type="protein sequence ID" value="CAZ87253.1"/>
    <property type="molecule type" value="Genomic_DNA"/>
</dbReference>
<dbReference type="GO" id="GO:0016020">
    <property type="term" value="C:membrane"/>
    <property type="evidence" value="ECO:0007669"/>
    <property type="project" value="UniProtKB-SubCell"/>
</dbReference>
<evidence type="ECO:0000313" key="6">
    <source>
        <dbReference type="EMBL" id="CAZ87253.1"/>
    </source>
</evidence>
<keyword evidence="9" id="KW-1185">Reference proteome</keyword>
<proteinExistence type="predicted"/>
<evidence type="ECO:0000256" key="5">
    <source>
        <dbReference type="SAM" id="Phobius"/>
    </source>
</evidence>
<feature type="transmembrane region" description="Helical" evidence="5">
    <location>
        <begin position="26"/>
        <end position="43"/>
    </location>
</feature>
<keyword evidence="2 5" id="KW-0812">Transmembrane</keyword>
<evidence type="ECO:0000256" key="2">
    <source>
        <dbReference type="ARBA" id="ARBA00022692"/>
    </source>
</evidence>
<dbReference type="EMBL" id="CTRI01000006">
    <property type="protein sequence ID" value="CQR30107.1"/>
    <property type="molecule type" value="Genomic_DNA"/>
</dbReference>
<dbReference type="OrthoDB" id="9813298at2"/>
<evidence type="ECO:0000313" key="9">
    <source>
        <dbReference type="Proteomes" id="UP000078599"/>
    </source>
</evidence>
<evidence type="ECO:0000256" key="1">
    <source>
        <dbReference type="ARBA" id="ARBA00004141"/>
    </source>
</evidence>
<name>D6CRL2_THIA3</name>
<reference evidence="6" key="3">
    <citation type="submission" date="2010-07" db="EMBL/GenBank/DDBJ databases">
        <authorList>
            <person name="Genoscope - CEA"/>
        </authorList>
    </citation>
    <scope>NUCLEOTIDE SEQUENCE</scope>
    <source>
        <strain evidence="6">3As</strain>
    </source>
</reference>
<gene>
    <name evidence="6" type="ordered locus">THI_0510</name>
    <name evidence="7" type="ORF">THICB1_140005</name>
</gene>
<reference evidence="7 9" key="4">
    <citation type="submission" date="2015-03" db="EMBL/GenBank/DDBJ databases">
        <authorList>
            <person name="Regsiter A."/>
            <person name="william w."/>
        </authorList>
    </citation>
    <scope>NUCLEOTIDE SEQUENCE [LARGE SCALE GENOMIC DNA]</scope>
    <source>
        <strain evidence="7 9">CB1</strain>
    </source>
</reference>
<evidence type="ECO:0000256" key="3">
    <source>
        <dbReference type="ARBA" id="ARBA00022989"/>
    </source>
</evidence>
<sequence>MPRPSYLLEFAGSMASVATHALVRKTYALLASTLVVTAVAALFGTSMAFPYQPPFILMILAFGVLFAILFTGAKQGPLALPLVFDFTGFIGLSLGPLLAVTSSATRLQIPPRVSSMRPDRWSAHAEQNRLLLQPQEVLTGGVFDSRVLKVAHHPLG</sequence>
<dbReference type="KEGG" id="thi:THI_0510"/>
<dbReference type="eggNOG" id="COG0670">
    <property type="taxonomic scope" value="Bacteria"/>
</dbReference>
<comment type="subcellular location">
    <subcellularLocation>
        <location evidence="1">Membrane</location>
        <topology evidence="1">Multi-pass membrane protein</topology>
    </subcellularLocation>
</comment>
<dbReference type="HOGENOM" id="CLU_1685759_0_0_4"/>
<evidence type="ECO:0000313" key="8">
    <source>
        <dbReference type="Proteomes" id="UP000002372"/>
    </source>
</evidence>
<reference key="1">
    <citation type="submission" date="2009-07" db="EMBL/GenBank/DDBJ databases">
        <authorList>
            <person name="Genoscope - CEA"/>
        </authorList>
    </citation>
    <scope>NUCLEOTIDE SEQUENCE</scope>
    <source>
        <strain>3As</strain>
    </source>
</reference>